<dbReference type="GO" id="GO:0004175">
    <property type="term" value="F:endopeptidase activity"/>
    <property type="evidence" value="ECO:0007669"/>
    <property type="project" value="UniProtKB-ARBA"/>
</dbReference>
<dbReference type="RefSeq" id="WP_049164005.1">
    <property type="nucleotide sequence ID" value="NZ_CP010586.1"/>
</dbReference>
<organism evidence="3 4">
    <name type="scientific">Priestia megaterium Q3</name>
    <dbReference type="NCBI Taxonomy" id="1452722"/>
    <lineage>
        <taxon>Bacteria</taxon>
        <taxon>Bacillati</taxon>
        <taxon>Bacillota</taxon>
        <taxon>Bacilli</taxon>
        <taxon>Bacillales</taxon>
        <taxon>Bacillaceae</taxon>
        <taxon>Priestia</taxon>
    </lineage>
</organism>
<dbReference type="InterPro" id="IPR003675">
    <property type="entry name" value="Rce1/LyrA-like_dom"/>
</dbReference>
<evidence type="ECO:0000259" key="2">
    <source>
        <dbReference type="Pfam" id="PF02517"/>
    </source>
</evidence>
<dbReference type="PANTHER" id="PTHR43592:SF15">
    <property type="entry name" value="CAAX AMINO TERMINAL PROTEASE FAMILY PROTEIN"/>
    <property type="match status" value="1"/>
</dbReference>
<dbReference type="PANTHER" id="PTHR43592">
    <property type="entry name" value="CAAX AMINO TERMINAL PROTEASE"/>
    <property type="match status" value="1"/>
</dbReference>
<keyword evidence="3" id="KW-0645">Protease</keyword>
<evidence type="ECO:0000313" key="4">
    <source>
        <dbReference type="Proteomes" id="UP000036410"/>
    </source>
</evidence>
<dbReference type="GO" id="GO:0080120">
    <property type="term" value="P:CAAX-box protein maturation"/>
    <property type="evidence" value="ECO:0007669"/>
    <property type="project" value="UniProtKB-ARBA"/>
</dbReference>
<evidence type="ECO:0000313" key="3">
    <source>
        <dbReference type="EMBL" id="AKP76764.1"/>
    </source>
</evidence>
<feature type="transmembrane region" description="Helical" evidence="1">
    <location>
        <begin position="192"/>
        <end position="216"/>
    </location>
</feature>
<feature type="domain" description="CAAX prenyl protease 2/Lysostaphin resistance protein A-like" evidence="2">
    <location>
        <begin position="128"/>
        <end position="217"/>
    </location>
</feature>
<dbReference type="GeneID" id="48012367"/>
<dbReference type="AlphaFoldDB" id="A0A806TFC0"/>
<proteinExistence type="predicted"/>
<keyword evidence="1" id="KW-0472">Membrane</keyword>
<accession>A0A806TFC0</accession>
<keyword evidence="1" id="KW-1133">Transmembrane helix</keyword>
<name>A0A806TFC0_PRIMG</name>
<feature type="transmembrane region" description="Helical" evidence="1">
    <location>
        <begin position="159"/>
        <end position="180"/>
    </location>
</feature>
<dbReference type="Pfam" id="PF02517">
    <property type="entry name" value="Rce1-like"/>
    <property type="match status" value="1"/>
</dbReference>
<protein>
    <submittedName>
        <fullName evidence="3">CAAX amino terminal protease self-immunity</fullName>
    </submittedName>
</protein>
<reference evidence="3 4" key="1">
    <citation type="submission" date="2015-01" db="EMBL/GenBank/DDBJ databases">
        <title>Genome sequence of bacillus megaterium Q3.</title>
        <authorList>
            <person name="Wang Y."/>
            <person name="Luo K."/>
            <person name="Bai L."/>
            <person name="Luo F."/>
        </authorList>
    </citation>
    <scope>NUCLEOTIDE SEQUENCE [LARGE SCALE GENOMIC DNA]</scope>
    <source>
        <strain evidence="3 4">Q3</strain>
    </source>
</reference>
<keyword evidence="3" id="KW-0378">Hydrolase</keyword>
<gene>
    <name evidence="3" type="ORF">AS52_01799</name>
</gene>
<feature type="transmembrane region" description="Helical" evidence="1">
    <location>
        <begin position="6"/>
        <end position="23"/>
    </location>
</feature>
<dbReference type="Proteomes" id="UP000036410">
    <property type="component" value="Chromosome"/>
</dbReference>
<keyword evidence="1" id="KW-0812">Transmembrane</keyword>
<feature type="transmembrane region" description="Helical" evidence="1">
    <location>
        <begin position="79"/>
        <end position="100"/>
    </location>
</feature>
<feature type="transmembrane region" description="Helical" evidence="1">
    <location>
        <begin position="129"/>
        <end position="153"/>
    </location>
</feature>
<dbReference type="EMBL" id="CP010586">
    <property type="protein sequence ID" value="AKP76764.1"/>
    <property type="molecule type" value="Genomic_DNA"/>
</dbReference>
<evidence type="ECO:0000256" key="1">
    <source>
        <dbReference type="SAM" id="Phobius"/>
    </source>
</evidence>
<dbReference type="GO" id="GO:0006508">
    <property type="term" value="P:proteolysis"/>
    <property type="evidence" value="ECO:0007669"/>
    <property type="project" value="UniProtKB-KW"/>
</dbReference>
<sequence length="236" mass="27104">MIFLTLFLLLIIVGYPVWDYFYLKKIKSNQLNKWRMYGEIVITQWILVIIFLVYWFLTKHTFNNLFSIKKPLFSLDKDFLLSAGVGAGISIIMIVFMISFSKNAREKISEGLSDESIQFLLPSNFKERLFFLLVAVTAGVCEEIIFRGAMFHYFDHLPFHLSTVAIGIISSLLFGIVHLYQGWKGVLFTSYLGGIMFFLLVGTGSLWVPIALHFIIDSKFVFLPNKKSPSSVIKEN</sequence>
<feature type="transmembrane region" description="Helical" evidence="1">
    <location>
        <begin position="35"/>
        <end position="57"/>
    </location>
</feature>